<dbReference type="GeneID" id="4836779"/>
<evidence type="ECO:0000313" key="3">
    <source>
        <dbReference type="Proteomes" id="UP000002258"/>
    </source>
</evidence>
<dbReference type="OrthoDB" id="4009151at2759"/>
<proteinExistence type="predicted"/>
<name>A3LP84_PICST</name>
<dbReference type="NCBIfam" id="NF038048">
    <property type="entry name" value="DIP1984_fam"/>
    <property type="match status" value="1"/>
</dbReference>
<keyword evidence="3" id="KW-1185">Reference proteome</keyword>
<organism evidence="2 3">
    <name type="scientific">Scheffersomyces stipitis (strain ATCC 58785 / CBS 6054 / NBRC 10063 / NRRL Y-11545)</name>
    <name type="common">Yeast</name>
    <name type="synonym">Pichia stipitis</name>
    <dbReference type="NCBI Taxonomy" id="322104"/>
    <lineage>
        <taxon>Eukaryota</taxon>
        <taxon>Fungi</taxon>
        <taxon>Dikarya</taxon>
        <taxon>Ascomycota</taxon>
        <taxon>Saccharomycotina</taxon>
        <taxon>Pichiomycetes</taxon>
        <taxon>Debaryomycetaceae</taxon>
        <taxon>Scheffersomyces</taxon>
    </lineage>
</organism>
<dbReference type="InterPro" id="IPR047741">
    <property type="entry name" value="DIP1984-like"/>
</dbReference>
<dbReference type="eggNOG" id="ENOG502SU4V">
    <property type="taxonomic scope" value="Eukaryota"/>
</dbReference>
<feature type="coiled-coil region" evidence="1">
    <location>
        <begin position="3"/>
        <end position="101"/>
    </location>
</feature>
<keyword evidence="1" id="KW-0175">Coiled coil</keyword>
<dbReference type="OMA" id="SARYQEG"/>
<dbReference type="InParanoid" id="A3LP84"/>
<accession>A3LP84</accession>
<evidence type="ECO:0000313" key="2">
    <source>
        <dbReference type="EMBL" id="ABN64997.1"/>
    </source>
</evidence>
<dbReference type="RefSeq" id="XP_001383026.1">
    <property type="nucleotide sequence ID" value="XM_001382989.1"/>
</dbReference>
<dbReference type="AlphaFoldDB" id="A3LP84"/>
<dbReference type="Pfam" id="PF20935">
    <property type="entry name" value="DUF6847"/>
    <property type="match status" value="1"/>
</dbReference>
<dbReference type="STRING" id="322104.A3LP84"/>
<dbReference type="Proteomes" id="UP000002258">
    <property type="component" value="Chromosome 2"/>
</dbReference>
<dbReference type="CDD" id="cd12208">
    <property type="entry name" value="DIP1984-like"/>
    <property type="match status" value="1"/>
</dbReference>
<gene>
    <name evidence="2" type="ORF">PICST_29857</name>
</gene>
<dbReference type="EMBL" id="CP000496">
    <property type="protein sequence ID" value="ABN64997.1"/>
    <property type="molecule type" value="Genomic_DNA"/>
</dbReference>
<dbReference type="Gene3D" id="6.10.320.10">
    <property type="match status" value="1"/>
</dbReference>
<reference evidence="2 3" key="1">
    <citation type="journal article" date="2007" name="Nat. Biotechnol.">
        <title>Genome sequence of the lignocellulose-bioconverting and xylose-fermenting yeast Pichia stipitis.</title>
        <authorList>
            <person name="Jeffries T.W."/>
            <person name="Grigoriev I.V."/>
            <person name="Grimwood J."/>
            <person name="Laplaza J.M."/>
            <person name="Aerts A."/>
            <person name="Salamov A."/>
            <person name="Schmutz J."/>
            <person name="Lindquist E."/>
            <person name="Dehal P."/>
            <person name="Shapiro H."/>
            <person name="Jin Y.S."/>
            <person name="Passoth V."/>
            <person name="Richardson P.M."/>
        </authorList>
    </citation>
    <scope>NUCLEOTIDE SEQUENCE [LARGE SCALE GENOMIC DNA]</scope>
    <source>
        <strain evidence="3">ATCC 58785 / CBS 6054 / NBRC 10063 / NRRL Y-11545</strain>
    </source>
</reference>
<sequence>MQLAEALRLRKDYLSRLQQLKERISNNCVVQEGDMPPESVEELTREYVELNTELTDLISKINITNTHIKFAFSEDENVKTLTEALAERDKLKREVEMHRLVVTNCSQRTHMYSRSEIKMVRTVNVKEVQKKVDMLSKSLRILDDKIQHENWSNVIYEEVPGRLVSFYRWLRPPKEGEKTEGIIENESS</sequence>
<dbReference type="KEGG" id="pic:PICST_29857"/>
<dbReference type="HOGENOM" id="CLU_119822_0_0_1"/>
<evidence type="ECO:0000256" key="1">
    <source>
        <dbReference type="SAM" id="Coils"/>
    </source>
</evidence>
<protein>
    <submittedName>
        <fullName evidence="2">Uncharacterized protein</fullName>
    </submittedName>
</protein>